<proteinExistence type="predicted"/>
<dbReference type="Proteomes" id="UP000588491">
    <property type="component" value="Unassembled WGS sequence"/>
</dbReference>
<dbReference type="AlphaFoldDB" id="A0A7Y0K7D4"/>
<keyword evidence="3" id="KW-1185">Reference proteome</keyword>
<evidence type="ECO:0000313" key="2">
    <source>
        <dbReference type="EMBL" id="NMO77051.1"/>
    </source>
</evidence>
<dbReference type="InterPro" id="IPR025100">
    <property type="entry name" value="DUF4025"/>
</dbReference>
<organism evidence="2 3">
    <name type="scientific">Niallia alba</name>
    <dbReference type="NCBI Taxonomy" id="2729105"/>
    <lineage>
        <taxon>Bacteria</taxon>
        <taxon>Bacillati</taxon>
        <taxon>Bacillota</taxon>
        <taxon>Bacilli</taxon>
        <taxon>Bacillales</taxon>
        <taxon>Bacillaceae</taxon>
        <taxon>Niallia</taxon>
    </lineage>
</organism>
<protein>
    <submittedName>
        <fullName evidence="2">DUF4025 domain-containing protein</fullName>
    </submittedName>
</protein>
<evidence type="ECO:0000313" key="3">
    <source>
        <dbReference type="Proteomes" id="UP000588491"/>
    </source>
</evidence>
<dbReference type="EMBL" id="JABBPK010000001">
    <property type="protein sequence ID" value="NMO77051.1"/>
    <property type="molecule type" value="Genomic_DNA"/>
</dbReference>
<name>A0A7Y0K7D4_9BACI</name>
<reference evidence="2 3" key="1">
    <citation type="submission" date="2020-04" db="EMBL/GenBank/DDBJ databases">
        <title>Bacillus sp. UniB3 isolated from commercial digestive syrup.</title>
        <authorList>
            <person name="Thorat V."/>
            <person name="Kirdat K."/>
            <person name="Tiwarekar B."/>
            <person name="Yadav A."/>
        </authorList>
    </citation>
    <scope>NUCLEOTIDE SEQUENCE [LARGE SCALE GENOMIC DNA]</scope>
    <source>
        <strain evidence="2 3">UniB3</strain>
    </source>
</reference>
<sequence>MNKESITSPAGKTHQPNEKNQKDEASKGLKETHEQANNSLTEGTIDKKKEKEEK</sequence>
<dbReference type="RefSeq" id="WP_016200829.1">
    <property type="nucleotide sequence ID" value="NZ_JABBPK010000001.1"/>
</dbReference>
<feature type="compositionally biased region" description="Basic and acidic residues" evidence="1">
    <location>
        <begin position="15"/>
        <end position="34"/>
    </location>
</feature>
<accession>A0A7Y0K7D4</accession>
<comment type="caution">
    <text evidence="2">The sequence shown here is derived from an EMBL/GenBank/DDBJ whole genome shotgun (WGS) entry which is preliminary data.</text>
</comment>
<feature type="compositionally biased region" description="Polar residues" evidence="1">
    <location>
        <begin position="1"/>
        <end position="10"/>
    </location>
</feature>
<dbReference type="Pfam" id="PF13217">
    <property type="entry name" value="DUF4025"/>
    <property type="match status" value="1"/>
</dbReference>
<feature type="compositionally biased region" description="Basic and acidic residues" evidence="1">
    <location>
        <begin position="44"/>
        <end position="54"/>
    </location>
</feature>
<feature type="region of interest" description="Disordered" evidence="1">
    <location>
        <begin position="1"/>
        <end position="54"/>
    </location>
</feature>
<gene>
    <name evidence="2" type="ORF">HHU08_08600</name>
</gene>
<evidence type="ECO:0000256" key="1">
    <source>
        <dbReference type="SAM" id="MobiDB-lite"/>
    </source>
</evidence>